<evidence type="ECO:0000313" key="1">
    <source>
        <dbReference type="EMBL" id="MFC3885476.1"/>
    </source>
</evidence>
<reference evidence="2" key="1">
    <citation type="journal article" date="2019" name="Int. J. Syst. Evol. Microbiol.">
        <title>The Global Catalogue of Microorganisms (GCM) 10K type strain sequencing project: providing services to taxonomists for standard genome sequencing and annotation.</title>
        <authorList>
            <consortium name="The Broad Institute Genomics Platform"/>
            <consortium name="The Broad Institute Genome Sequencing Center for Infectious Disease"/>
            <person name="Wu L."/>
            <person name="Ma J."/>
        </authorList>
    </citation>
    <scope>NUCLEOTIDE SEQUENCE [LARGE SCALE GENOMIC DNA]</scope>
    <source>
        <strain evidence="2">CCUG 61889</strain>
    </source>
</reference>
<organism evidence="1 2">
    <name type="scientific">Bacillus songklensis</name>
    <dbReference type="NCBI Taxonomy" id="1069116"/>
    <lineage>
        <taxon>Bacteria</taxon>
        <taxon>Bacillati</taxon>
        <taxon>Bacillota</taxon>
        <taxon>Bacilli</taxon>
        <taxon>Bacillales</taxon>
        <taxon>Bacillaceae</taxon>
        <taxon>Bacillus</taxon>
    </lineage>
</organism>
<dbReference type="EMBL" id="JBHRZT010000072">
    <property type="protein sequence ID" value="MFC3885476.1"/>
    <property type="molecule type" value="Genomic_DNA"/>
</dbReference>
<sequence>MEEKLYGELKSREKNSKAIKQCLRKTFENSDEKRHEFVKENLVVKFVAKNEYETNDQELLDFLYNLGLLHLGTKINPKVMGGN</sequence>
<comment type="caution">
    <text evidence="1">The sequence shown here is derived from an EMBL/GenBank/DDBJ whole genome shotgun (WGS) entry which is preliminary data.</text>
</comment>
<keyword evidence="2" id="KW-1185">Reference proteome</keyword>
<name>A0ABV8B5A6_9BACI</name>
<protein>
    <submittedName>
        <fullName evidence="1">Uncharacterized protein</fullName>
    </submittedName>
</protein>
<proteinExistence type="predicted"/>
<evidence type="ECO:0000313" key="2">
    <source>
        <dbReference type="Proteomes" id="UP001595752"/>
    </source>
</evidence>
<gene>
    <name evidence="1" type="ORF">ACFOU2_19170</name>
</gene>
<accession>A0ABV8B5A6</accession>
<dbReference type="Proteomes" id="UP001595752">
    <property type="component" value="Unassembled WGS sequence"/>
</dbReference>